<feature type="domain" description="ABC transmembrane type-1" evidence="8">
    <location>
        <begin position="94"/>
        <end position="283"/>
    </location>
</feature>
<evidence type="ECO:0000256" key="4">
    <source>
        <dbReference type="ARBA" id="ARBA00022692"/>
    </source>
</evidence>
<evidence type="ECO:0000256" key="5">
    <source>
        <dbReference type="ARBA" id="ARBA00022989"/>
    </source>
</evidence>
<protein>
    <submittedName>
        <fullName evidence="9">Carbohydrate ABC transporter membrane protein 2, CUT1 family</fullName>
    </submittedName>
</protein>
<dbReference type="PROSITE" id="PS50928">
    <property type="entry name" value="ABC_TM1"/>
    <property type="match status" value="1"/>
</dbReference>
<comment type="similarity">
    <text evidence="7">Belongs to the binding-protein-dependent transport system permease family.</text>
</comment>
<dbReference type="AlphaFoldDB" id="A0A1C6SBF5"/>
<dbReference type="CDD" id="cd06261">
    <property type="entry name" value="TM_PBP2"/>
    <property type="match status" value="1"/>
</dbReference>
<feature type="transmembrane region" description="Helical" evidence="7">
    <location>
        <begin position="204"/>
        <end position="229"/>
    </location>
</feature>
<feature type="transmembrane region" description="Helical" evidence="7">
    <location>
        <begin position="98"/>
        <end position="119"/>
    </location>
</feature>
<feature type="transmembrane region" description="Helical" evidence="7">
    <location>
        <begin position="265"/>
        <end position="283"/>
    </location>
</feature>
<keyword evidence="5 7" id="KW-1133">Transmembrane helix</keyword>
<dbReference type="Pfam" id="PF00528">
    <property type="entry name" value="BPD_transp_1"/>
    <property type="match status" value="1"/>
</dbReference>
<feature type="transmembrane region" description="Helical" evidence="7">
    <location>
        <begin position="31"/>
        <end position="53"/>
    </location>
</feature>
<keyword evidence="2 7" id="KW-0813">Transport</keyword>
<evidence type="ECO:0000259" key="8">
    <source>
        <dbReference type="PROSITE" id="PS50928"/>
    </source>
</evidence>
<dbReference type="OrthoDB" id="148827at2"/>
<dbReference type="PANTHER" id="PTHR43744">
    <property type="entry name" value="ABC TRANSPORTER PERMEASE PROTEIN MG189-RELATED-RELATED"/>
    <property type="match status" value="1"/>
</dbReference>
<dbReference type="GO" id="GO:0055085">
    <property type="term" value="P:transmembrane transport"/>
    <property type="evidence" value="ECO:0007669"/>
    <property type="project" value="InterPro"/>
</dbReference>
<evidence type="ECO:0000313" key="9">
    <source>
        <dbReference type="EMBL" id="SCL26724.1"/>
    </source>
</evidence>
<keyword evidence="3" id="KW-1003">Cell membrane</keyword>
<dbReference type="PANTHER" id="PTHR43744:SF12">
    <property type="entry name" value="ABC TRANSPORTER PERMEASE PROTEIN MG189-RELATED"/>
    <property type="match status" value="1"/>
</dbReference>
<feature type="transmembrane region" description="Helical" evidence="7">
    <location>
        <begin position="131"/>
        <end position="156"/>
    </location>
</feature>
<evidence type="ECO:0000313" key="10">
    <source>
        <dbReference type="Proteomes" id="UP000199413"/>
    </source>
</evidence>
<feature type="transmembrane region" description="Helical" evidence="7">
    <location>
        <begin position="162"/>
        <end position="183"/>
    </location>
</feature>
<dbReference type="GO" id="GO:0005886">
    <property type="term" value="C:plasma membrane"/>
    <property type="evidence" value="ECO:0007669"/>
    <property type="project" value="UniProtKB-SubCell"/>
</dbReference>
<comment type="subcellular location">
    <subcellularLocation>
        <location evidence="1 7">Cell membrane</location>
        <topology evidence="1 7">Multi-pass membrane protein</topology>
    </subcellularLocation>
</comment>
<accession>A0A1C6SBF5</accession>
<organism evidence="9 10">
    <name type="scientific">Micromonospora rhizosphaerae</name>
    <dbReference type="NCBI Taxonomy" id="568872"/>
    <lineage>
        <taxon>Bacteria</taxon>
        <taxon>Bacillati</taxon>
        <taxon>Actinomycetota</taxon>
        <taxon>Actinomycetes</taxon>
        <taxon>Micromonosporales</taxon>
        <taxon>Micromonosporaceae</taxon>
        <taxon>Micromonospora</taxon>
    </lineage>
</organism>
<dbReference type="Gene3D" id="1.10.3720.10">
    <property type="entry name" value="MetI-like"/>
    <property type="match status" value="1"/>
</dbReference>
<gene>
    <name evidence="9" type="ORF">GA0070624_3361</name>
</gene>
<name>A0A1C6SBF5_9ACTN</name>
<evidence type="ECO:0000256" key="2">
    <source>
        <dbReference type="ARBA" id="ARBA00022448"/>
    </source>
</evidence>
<evidence type="ECO:0000256" key="6">
    <source>
        <dbReference type="ARBA" id="ARBA00023136"/>
    </source>
</evidence>
<dbReference type="SUPFAM" id="SSF161098">
    <property type="entry name" value="MetI-like"/>
    <property type="match status" value="1"/>
</dbReference>
<evidence type="ECO:0000256" key="3">
    <source>
        <dbReference type="ARBA" id="ARBA00022475"/>
    </source>
</evidence>
<dbReference type="RefSeq" id="WP_091342147.1">
    <property type="nucleotide sequence ID" value="NZ_FMHV01000002.1"/>
</dbReference>
<dbReference type="InterPro" id="IPR000515">
    <property type="entry name" value="MetI-like"/>
</dbReference>
<reference evidence="10" key="1">
    <citation type="submission" date="2016-06" db="EMBL/GenBank/DDBJ databases">
        <authorList>
            <person name="Varghese N."/>
            <person name="Submissions Spin"/>
        </authorList>
    </citation>
    <scope>NUCLEOTIDE SEQUENCE [LARGE SCALE GENOMIC DNA]</scope>
    <source>
        <strain evidence="10">DSM 45431</strain>
    </source>
</reference>
<keyword evidence="6 7" id="KW-0472">Membrane</keyword>
<evidence type="ECO:0000256" key="1">
    <source>
        <dbReference type="ARBA" id="ARBA00004651"/>
    </source>
</evidence>
<evidence type="ECO:0000256" key="7">
    <source>
        <dbReference type="RuleBase" id="RU363032"/>
    </source>
</evidence>
<sequence>MTVVTPPRAEATAAATRPSAGRRRLPLASRFGRAVTALLLVLGALVTLFPFYAMVILSFKPQGAIEIPGSLLPQSLTAELYDRIFSADGVLRWLFNTVIYSVVGVVFVLLLSSLAGYGFAKKRFPGREVMFWSFLAMLMVPYQITLIPLFILIAQAGGVDTYWGLVVPTFANATGVFLLRQFISTIPDELIEAARMDGCSDWRIYWQIVIPLCKPILATLGVFVFLWHWNDFLWPLLVGQDTSMQTLTVGIASLHKQERTSLNEVMAGAVVAAVPLFVAYLFGQRYLTEGVMSSGIKG</sequence>
<keyword evidence="10" id="KW-1185">Reference proteome</keyword>
<dbReference type="InterPro" id="IPR035906">
    <property type="entry name" value="MetI-like_sf"/>
</dbReference>
<dbReference type="EMBL" id="FMHV01000002">
    <property type="protein sequence ID" value="SCL26724.1"/>
    <property type="molecule type" value="Genomic_DNA"/>
</dbReference>
<keyword evidence="4 7" id="KW-0812">Transmembrane</keyword>
<dbReference type="Proteomes" id="UP000199413">
    <property type="component" value="Unassembled WGS sequence"/>
</dbReference>
<dbReference type="STRING" id="568872.GA0070624_3361"/>
<proteinExistence type="inferred from homology"/>